<feature type="domain" description="Hydantoinase/oxoprolinase N-terminal" evidence="2">
    <location>
        <begin position="14"/>
        <end position="192"/>
    </location>
</feature>
<accession>A0ABW0P4A8</accession>
<evidence type="ECO:0000259" key="1">
    <source>
        <dbReference type="Pfam" id="PF01968"/>
    </source>
</evidence>
<dbReference type="EMBL" id="JBHSLU010000046">
    <property type="protein sequence ID" value="MFC5506629.1"/>
    <property type="molecule type" value="Genomic_DNA"/>
</dbReference>
<reference evidence="5" key="1">
    <citation type="journal article" date="2019" name="Int. J. Syst. Evol. Microbiol.">
        <title>The Global Catalogue of Microorganisms (GCM) 10K type strain sequencing project: providing services to taxonomists for standard genome sequencing and annotation.</title>
        <authorList>
            <consortium name="The Broad Institute Genomics Platform"/>
            <consortium name="The Broad Institute Genome Sequencing Center for Infectious Disease"/>
            <person name="Wu L."/>
            <person name="Ma J."/>
        </authorList>
    </citation>
    <scope>NUCLEOTIDE SEQUENCE [LARGE SCALE GENOMIC DNA]</scope>
    <source>
        <strain evidence="5">CCUG 43117</strain>
    </source>
</reference>
<evidence type="ECO:0000259" key="2">
    <source>
        <dbReference type="Pfam" id="PF05378"/>
    </source>
</evidence>
<dbReference type="InterPro" id="IPR008040">
    <property type="entry name" value="Hydant_A_N"/>
</dbReference>
<dbReference type="RefSeq" id="WP_066720498.1">
    <property type="nucleotide sequence ID" value="NZ_JBHSLU010000046.1"/>
</dbReference>
<name>A0ABW0P4A8_9HYPH</name>
<sequence length="698" mass="75405">MRDGLDVAPRGGLRLGIDIGGTFTDFALVDSAGSRVGVHKQLTTPRDPSHAVLEGTLALCEAVGCSVSDLAEIVHGTTLVTNALIERRGDRTGMLVTQGFRDLFDIGREQRYDLFDLRLRYAEPIVERGFRAEIPERLKHDGSVLVPLDEDAVAAQTHRLVEEERIEALAICFLHAHVDDRHERRAREITQALYPALHISHSADVFPYPREFERWTTTCANAYSQPLVDRYLSRLETGLGEGGFRGRLWIMASSGGLMSLEMARRYPVKLLESGPAAGVLVAARIGTAVAGGDLLSFDLGGTTAKGALIRKGRPFRAYSFEAAHAYEYRSGSGLPLQIPVLDMTEIGTGGGSLVEPDALGRLRVGPRSAGAEPGPVSYGRGGRTATLTDANLLLGYLHPDSFLGGTMTLDHAAAAEAYREQVGVPLGVDALRAAWGAHDMANEDIARAFRMHATERGFDYRSCSMVAFGGGGPLHAARIARKLRVPRVIFPRGAGVMSAFGMLSGAQSFETVRAFRRGLDAVGEGELEALLADLDAEAAAPLGSGGATHWHRRFDMRYRGQHYDIEVELPEVCKHLREALRTGFIERYREIFHTSLDEPIEIVGCKVEASASAPQSFSTSPEDDNDGGEAMMGHRPAYFPAGGGLVDCPVLARSRLWPGMVVHGPALIEEAESTILLDAGDRAKVHGDMSLVAEIATP</sequence>
<dbReference type="SUPFAM" id="SSF53067">
    <property type="entry name" value="Actin-like ATPase domain"/>
    <property type="match status" value="1"/>
</dbReference>
<dbReference type="PANTHER" id="PTHR11365">
    <property type="entry name" value="5-OXOPROLINASE RELATED"/>
    <property type="match status" value="1"/>
</dbReference>
<dbReference type="Pfam" id="PF05378">
    <property type="entry name" value="Hydant_A_N"/>
    <property type="match status" value="1"/>
</dbReference>
<evidence type="ECO:0000313" key="5">
    <source>
        <dbReference type="Proteomes" id="UP001596060"/>
    </source>
</evidence>
<gene>
    <name evidence="4" type="ORF">ACFPN9_15335</name>
</gene>
<proteinExistence type="predicted"/>
<keyword evidence="5" id="KW-1185">Reference proteome</keyword>
<feature type="domain" description="Acetophenone carboxylase-like C-terminal" evidence="3">
    <location>
        <begin position="553"/>
        <end position="684"/>
    </location>
</feature>
<evidence type="ECO:0000259" key="3">
    <source>
        <dbReference type="Pfam" id="PF19278"/>
    </source>
</evidence>
<dbReference type="InterPro" id="IPR045079">
    <property type="entry name" value="Oxoprolinase-like"/>
</dbReference>
<dbReference type="InterPro" id="IPR049517">
    <property type="entry name" value="ACX-like_C"/>
</dbReference>
<comment type="caution">
    <text evidence="4">The sequence shown here is derived from an EMBL/GenBank/DDBJ whole genome shotgun (WGS) entry which is preliminary data.</text>
</comment>
<evidence type="ECO:0000313" key="4">
    <source>
        <dbReference type="EMBL" id="MFC5506629.1"/>
    </source>
</evidence>
<dbReference type="Pfam" id="PF01968">
    <property type="entry name" value="Hydantoinase_A"/>
    <property type="match status" value="1"/>
</dbReference>
<dbReference type="InterPro" id="IPR043129">
    <property type="entry name" value="ATPase_NBD"/>
</dbReference>
<dbReference type="Proteomes" id="UP001596060">
    <property type="component" value="Unassembled WGS sequence"/>
</dbReference>
<dbReference type="PANTHER" id="PTHR11365:SF23">
    <property type="entry name" value="HYPOTHETICAL 5-OXOPROLINASE (EUROFUNG)-RELATED"/>
    <property type="match status" value="1"/>
</dbReference>
<dbReference type="Pfam" id="PF19278">
    <property type="entry name" value="Hydant_A_C"/>
    <property type="match status" value="1"/>
</dbReference>
<feature type="domain" description="Hydantoinase A/oxoprolinase" evidence="1">
    <location>
        <begin position="214"/>
        <end position="503"/>
    </location>
</feature>
<protein>
    <submittedName>
        <fullName evidence="4">Hydantoinase/oxoprolinase family protein</fullName>
    </submittedName>
</protein>
<dbReference type="InterPro" id="IPR002821">
    <property type="entry name" value="Hydantoinase_A"/>
</dbReference>
<organism evidence="4 5">
    <name type="scientific">Bosea massiliensis</name>
    <dbReference type="NCBI Taxonomy" id="151419"/>
    <lineage>
        <taxon>Bacteria</taxon>
        <taxon>Pseudomonadati</taxon>
        <taxon>Pseudomonadota</taxon>
        <taxon>Alphaproteobacteria</taxon>
        <taxon>Hyphomicrobiales</taxon>
        <taxon>Boseaceae</taxon>
        <taxon>Bosea</taxon>
    </lineage>
</organism>